<dbReference type="FunFam" id="3.30.70.330:FF:000899">
    <property type="entry name" value="RNA-binding protein 1"/>
    <property type="match status" value="2"/>
</dbReference>
<feature type="region of interest" description="Disordered" evidence="6">
    <location>
        <begin position="2143"/>
        <end position="2197"/>
    </location>
</feature>
<keyword evidence="2 3" id="KW-0103">Bromodomain</keyword>
<dbReference type="SMART" id="SM00297">
    <property type="entry name" value="BROMO"/>
    <property type="match status" value="1"/>
</dbReference>
<dbReference type="InterPro" id="IPR000504">
    <property type="entry name" value="RRM_dom"/>
</dbReference>
<feature type="region of interest" description="Disordered" evidence="6">
    <location>
        <begin position="758"/>
        <end position="795"/>
    </location>
</feature>
<dbReference type="InterPro" id="IPR012677">
    <property type="entry name" value="Nucleotide-bd_a/b_plait_sf"/>
</dbReference>
<proteinExistence type="predicted"/>
<organism evidence="9">
    <name type="scientific">Timema monikensis</name>
    <dbReference type="NCBI Taxonomy" id="170555"/>
    <lineage>
        <taxon>Eukaryota</taxon>
        <taxon>Metazoa</taxon>
        <taxon>Ecdysozoa</taxon>
        <taxon>Arthropoda</taxon>
        <taxon>Hexapoda</taxon>
        <taxon>Insecta</taxon>
        <taxon>Pterygota</taxon>
        <taxon>Neoptera</taxon>
        <taxon>Polyneoptera</taxon>
        <taxon>Phasmatodea</taxon>
        <taxon>Timematodea</taxon>
        <taxon>Timematoidea</taxon>
        <taxon>Timematidae</taxon>
        <taxon>Timema</taxon>
    </lineage>
</organism>
<feature type="compositionally biased region" description="Basic and acidic residues" evidence="6">
    <location>
        <begin position="867"/>
        <end position="887"/>
    </location>
</feature>
<protein>
    <submittedName>
        <fullName evidence="9">Uncharacterized protein</fullName>
    </submittedName>
</protein>
<feature type="domain" description="Bromo" evidence="7">
    <location>
        <begin position="498"/>
        <end position="568"/>
    </location>
</feature>
<feature type="region of interest" description="Disordered" evidence="6">
    <location>
        <begin position="801"/>
        <end position="820"/>
    </location>
</feature>
<reference evidence="9" key="1">
    <citation type="submission" date="2020-11" db="EMBL/GenBank/DDBJ databases">
        <authorList>
            <person name="Tran Van P."/>
        </authorList>
    </citation>
    <scope>NUCLEOTIDE SEQUENCE</scope>
</reference>
<dbReference type="Pfam" id="PF00076">
    <property type="entry name" value="RRM_1"/>
    <property type="match status" value="2"/>
</dbReference>
<feature type="compositionally biased region" description="Polar residues" evidence="6">
    <location>
        <begin position="807"/>
        <end position="817"/>
    </location>
</feature>
<dbReference type="GO" id="GO:0090537">
    <property type="term" value="C:CERF complex"/>
    <property type="evidence" value="ECO:0007669"/>
    <property type="project" value="InterPro"/>
</dbReference>
<dbReference type="Gene3D" id="3.30.70.330">
    <property type="match status" value="2"/>
</dbReference>
<dbReference type="GO" id="GO:0006338">
    <property type="term" value="P:chromatin remodeling"/>
    <property type="evidence" value="ECO:0007669"/>
    <property type="project" value="InterPro"/>
</dbReference>
<keyword evidence="1 4" id="KW-0694">RNA-binding</keyword>
<feature type="region of interest" description="Disordered" evidence="6">
    <location>
        <begin position="863"/>
        <end position="959"/>
    </location>
</feature>
<dbReference type="SUPFAM" id="SSF47370">
    <property type="entry name" value="Bromodomain"/>
    <property type="match status" value="1"/>
</dbReference>
<feature type="region of interest" description="Disordered" evidence="6">
    <location>
        <begin position="601"/>
        <end position="692"/>
    </location>
</feature>
<feature type="compositionally biased region" description="Polar residues" evidence="6">
    <location>
        <begin position="1289"/>
        <end position="1302"/>
    </location>
</feature>
<dbReference type="PROSITE" id="PS50014">
    <property type="entry name" value="BROMODOMAIN_2"/>
    <property type="match status" value="1"/>
</dbReference>
<feature type="compositionally biased region" description="Polar residues" evidence="6">
    <location>
        <begin position="1697"/>
        <end position="1713"/>
    </location>
</feature>
<evidence type="ECO:0000256" key="2">
    <source>
        <dbReference type="ARBA" id="ARBA00023117"/>
    </source>
</evidence>
<dbReference type="InterPro" id="IPR036427">
    <property type="entry name" value="Bromodomain-like_sf"/>
</dbReference>
<feature type="compositionally biased region" description="Basic residues" evidence="6">
    <location>
        <begin position="2042"/>
        <end position="2061"/>
    </location>
</feature>
<feature type="region of interest" description="Disordered" evidence="6">
    <location>
        <begin position="166"/>
        <end position="207"/>
    </location>
</feature>
<evidence type="ECO:0000256" key="1">
    <source>
        <dbReference type="ARBA" id="ARBA00022884"/>
    </source>
</evidence>
<feature type="region of interest" description="Disordered" evidence="6">
    <location>
        <begin position="1697"/>
        <end position="1738"/>
    </location>
</feature>
<feature type="domain" description="RRM" evidence="8">
    <location>
        <begin position="2078"/>
        <end position="2151"/>
    </location>
</feature>
<feature type="compositionally biased region" description="Polar residues" evidence="6">
    <location>
        <begin position="1011"/>
        <end position="1039"/>
    </location>
</feature>
<feature type="region of interest" description="Disordered" evidence="6">
    <location>
        <begin position="1257"/>
        <end position="1304"/>
    </location>
</feature>
<dbReference type="SUPFAM" id="SSF54928">
    <property type="entry name" value="RNA-binding domain, RBD"/>
    <property type="match status" value="2"/>
</dbReference>
<accession>A0A7R9EAY8</accession>
<feature type="compositionally biased region" description="Low complexity" evidence="6">
    <location>
        <begin position="897"/>
        <end position="907"/>
    </location>
</feature>
<evidence type="ECO:0000259" key="7">
    <source>
        <dbReference type="PROSITE" id="PS50014"/>
    </source>
</evidence>
<dbReference type="PANTHER" id="PTHR47092:SF1">
    <property type="entry name" value="CHROMATIN REMODELING REGULATOR CECR2"/>
    <property type="match status" value="1"/>
</dbReference>
<dbReference type="GO" id="GO:0003723">
    <property type="term" value="F:RNA binding"/>
    <property type="evidence" value="ECO:0007669"/>
    <property type="project" value="UniProtKB-UniRule"/>
</dbReference>
<evidence type="ECO:0000259" key="8">
    <source>
        <dbReference type="PROSITE" id="PS50102"/>
    </source>
</evidence>
<dbReference type="InterPro" id="IPR029614">
    <property type="entry name" value="CECR2"/>
</dbReference>
<feature type="region of interest" description="Disordered" evidence="6">
    <location>
        <begin position="1192"/>
        <end position="1213"/>
    </location>
</feature>
<evidence type="ECO:0000256" key="5">
    <source>
        <dbReference type="SAM" id="Coils"/>
    </source>
</evidence>
<evidence type="ECO:0000256" key="6">
    <source>
        <dbReference type="SAM" id="MobiDB-lite"/>
    </source>
</evidence>
<dbReference type="SMART" id="SM00360">
    <property type="entry name" value="RRM"/>
    <property type="match status" value="2"/>
</dbReference>
<feature type="compositionally biased region" description="Basic and acidic residues" evidence="6">
    <location>
        <begin position="908"/>
        <end position="932"/>
    </location>
</feature>
<feature type="compositionally biased region" description="Basic residues" evidence="6">
    <location>
        <begin position="611"/>
        <end position="627"/>
    </location>
</feature>
<dbReference type="InterPro" id="IPR001487">
    <property type="entry name" value="Bromodomain"/>
</dbReference>
<feature type="compositionally biased region" description="Low complexity" evidence="6">
    <location>
        <begin position="1727"/>
        <end position="1738"/>
    </location>
</feature>
<keyword evidence="5" id="KW-0175">Coiled coil</keyword>
<dbReference type="Pfam" id="PF00439">
    <property type="entry name" value="Bromodomain"/>
    <property type="match status" value="1"/>
</dbReference>
<dbReference type="EMBL" id="OB794604">
    <property type="protein sequence ID" value="CAD7430705.1"/>
    <property type="molecule type" value="Genomic_DNA"/>
</dbReference>
<dbReference type="CDD" id="cd05509">
    <property type="entry name" value="Bromo_gcn5_like"/>
    <property type="match status" value="1"/>
</dbReference>
<feature type="domain" description="RRM" evidence="8">
    <location>
        <begin position="1950"/>
        <end position="2023"/>
    </location>
</feature>
<dbReference type="PANTHER" id="PTHR47092">
    <property type="entry name" value="CAT EYE SYNDROME CRITICAL REGION PROTEIN 2"/>
    <property type="match status" value="1"/>
</dbReference>
<feature type="compositionally biased region" description="Low complexity" evidence="6">
    <location>
        <begin position="1196"/>
        <end position="1213"/>
    </location>
</feature>
<dbReference type="CDD" id="cd12373">
    <property type="entry name" value="RRM_SRSF3_like"/>
    <property type="match status" value="2"/>
</dbReference>
<dbReference type="PROSITE" id="PS50102">
    <property type="entry name" value="RRM"/>
    <property type="match status" value="2"/>
</dbReference>
<dbReference type="PRINTS" id="PR00503">
    <property type="entry name" value="BROMODOMAIN"/>
</dbReference>
<evidence type="ECO:0000256" key="4">
    <source>
        <dbReference type="PROSITE-ProRule" id="PRU00176"/>
    </source>
</evidence>
<gene>
    <name evidence="9" type="ORF">TMSB3V08_LOCUS7456</name>
</gene>
<feature type="compositionally biased region" description="Basic residues" evidence="6">
    <location>
        <begin position="171"/>
        <end position="194"/>
    </location>
</feature>
<evidence type="ECO:0000256" key="3">
    <source>
        <dbReference type="PROSITE-ProRule" id="PRU00035"/>
    </source>
</evidence>
<feature type="region of interest" description="Disordered" evidence="6">
    <location>
        <begin position="2015"/>
        <end position="2068"/>
    </location>
</feature>
<sequence length="2197" mass="244744">MALDPNRLYKDELQYEVNNREEAPLPQLALLPEAVELEEALLTDGAEDSGSSLLQELIVRLLCGCLGNNEISTFNYQMFLRRLFRQKCQEYGRDNPFNTDMDFQFLPLRTKVEILHALCDFRLDGEDVQDLLKNLESDSLRVEPLGHDENNSAFWYFYGTRLYREDFPKNPQKKKPKERRKKGREDKRRKKHLVKSPAESESDEGPSMGTGIWQVICFTEEDWDKVTGNFKDSISKTERSLYRTLSEDFLPEIPRLFAEKERLQRKRLLEYQPRRQSSRLEKLKQQKEEEEKVLRREEEMRLQQEREAREIRERLHQQGEREKRIMVRSHSCTNSDCDSTGSFPDSFTDNRSTHSTFVGRQTNNSLASATGQIVIQGKRRKLRSSQGVLFSISSLVTSYRGQSTSLECSIAPAQDHACFQASRALRLRSFPCCKYTFQGHVFWCRLSSAIAKAGITQVHPKEGHSYGPCPIVGKSLGRFKQTVEDLQTGLYKILNYMKKRKYAWPFSEPVDEEYAPRYYSIIHKPMDLRRMEDKLDDGCYQTFADFKADFQLIVDNCRQYNGTDNEYTEMVGKLQEAFQYAVDRYLESDPSSDDEIAVEFPTSATETHSQAHSHKHRGHRRKKKSKRSSPTPDSPRSSVCALSVRSIPSSDTERGGASEREESRGNTARTVTEPEDVRPLSRASSNRKRKKTGVIKNAAAIEALELATEQTLKDINKWLDDTPRFSEFSSASNSPSHFITADEYDLVGSRIENEFRRNLKLERPVRPNKDSKEGTKRRLNKDPTKQQRRREIQRTIDRLQPGKSKGNLISNMQSANKPTDDCNLLGKAKDKANSLIIKNDETAPKLSLGTVLASDVMGFGVGGQGHNFDEESKDEELKVEVSTEDGLKSSQETLKCSSPEPQVSESSPIKKEKESDEQEKADIKKDVKEEKPTPNLSAWFKAFGAPKTAPLPKKKPEVATKEEVVKMEDIKVPPNTEPAPVTADILCVVEQKTVVHSPSSRCGDDPLSPASHPSTHQTTSRQRRVSTGSSMSERSSFSQDLMDPMDGSSPRLTLDERLGGYPGPYPSPLHRSPMASPQGEDILKPAAYPPINGTIRVGFYQDTSSTLQKNSPDKTNSNSPRDQGGPASPFPSYTPRMYPPSHDPGGFQPYRSPSSPIPTYESVPPYGVASVMQYYDTTKSLTEQYRAARTQPGDDYVPSLATSSVSSPSPSYVASSQEQSIDLAISRPLLAQKPPAAIFPVKKRLYSEMESGIAPKRPVSSSLMASNSHSERSQSSPLNLQDPSERLHQSSPVFTSESQSLLGRTHPVSPLHQVSVSHLGERLHSNSSMQQHHQTLASNLYSTSSIVSAGRLQQTSASVSQPSEKVTMTSSPLALDASLKSANRLHLGTLPNLSMTQISSRLHQPPMVYTSPVMSDRLHQTLASTMSAPQSLERLHQNRAAHPRQLHSAFPIQLISCIKPVRHIRDHPLPHLPPAHLTERHRGADAGYHRGPFSPVPPFSCAMESPIGLRGNLASIPHIIERFPGDERLLTGSPYFTEKSLGSPHVYSQNVPTTMQAPVSSPMTMFTQPSVTDRVSSPASYSTILSNKVSEMQAVFTRSVAQLSPMLSNKTTTHLNVPSAYSRVVSELSAIIPGKGSSPLNVPSPYGHAAADLSVLPGKETSTVGGHQVYNHPSADLLASKVSTAINIPSNYSRPTTDYSMLSNKQVPTSTEVSAPKVSRKRKTKQTSAVSVTSSGETSSVTGSTAFQQYIGVKTATDASPIALKTASIVPGSAFNFGPSPSALGLYGEKDGYSGFLEEYRTPTSGYFVGTDPNRDKTSAPTSPFPFLSHPQPRPPTYPFMNHPQSALVDSASYQQYLQRHQEELLRHSGVLHQGLLPPGTGYPPVWHLIVATARSSGLLPSLPDTHLMLWSGILNSTLDNATFRVTQHVHTVVGTSLHNPRYREWDLSCKVYVGNLGSSASKHEIESAFSKYGPLRNVWVARNPSGFAFVEFEDPRDAEDAVRGLDGTRVCGTRVRVEMSSGRSRRGGGGGRWGSGPTRSRSPRRRTRSRSRSRSRSPRRSRSDSRDRRYRDWDLSCKVYVGNLGSSASKHDIESAFSKYGPLKNVWVARNPPGFAFVEYEDPRDAEDAVRGLDGTRVCGSRVRVEMSSGRSRRGGGGRRGSGPTRSRSPRRRSHTRSRSRSRSPRRSRSDSRDRR</sequence>
<feature type="compositionally biased region" description="Polar residues" evidence="6">
    <location>
        <begin position="1259"/>
        <end position="1282"/>
    </location>
</feature>
<dbReference type="Gene3D" id="1.20.920.10">
    <property type="entry name" value="Bromodomain-like"/>
    <property type="match status" value="1"/>
</dbReference>
<feature type="compositionally biased region" description="Low complexity" evidence="6">
    <location>
        <begin position="628"/>
        <end position="638"/>
    </location>
</feature>
<feature type="coiled-coil region" evidence="5">
    <location>
        <begin position="277"/>
        <end position="314"/>
    </location>
</feature>
<dbReference type="InterPro" id="IPR035979">
    <property type="entry name" value="RBD_domain_sf"/>
</dbReference>
<feature type="compositionally biased region" description="Basic residues" evidence="6">
    <location>
        <begin position="2169"/>
        <end position="2188"/>
    </location>
</feature>
<name>A0A7R9EAY8_9NEOP</name>
<feature type="compositionally biased region" description="Polar residues" evidence="6">
    <location>
        <begin position="1101"/>
        <end position="1121"/>
    </location>
</feature>
<feature type="region of interest" description="Disordered" evidence="6">
    <location>
        <begin position="994"/>
        <end position="1158"/>
    </location>
</feature>
<evidence type="ECO:0000313" key="9">
    <source>
        <dbReference type="EMBL" id="CAD7430705.1"/>
    </source>
</evidence>
<feature type="compositionally biased region" description="Basic and acidic residues" evidence="6">
    <location>
        <begin position="651"/>
        <end position="664"/>
    </location>
</feature>